<evidence type="ECO:0000313" key="3">
    <source>
        <dbReference type="Proteomes" id="UP000800093"/>
    </source>
</evidence>
<name>A0A9P4NCM9_9PLEO</name>
<sequence length="308" mass="35181">MDPEKHNNPPTISNNVSEARELQELTQIALGTTEILDSPQLAITLKNQNESRLLCLPGELRNKIYSYAIMSGNRIRLVCFCRDNSSSRDPEACARFRQEFFGLSKVCRQIYEEVRLMMYAENSFEFFSFPLVDDFARRTGVAQRNAIKRIVFEHHTFSLGMVGEMNEILWRKLEAFGGLESVILIDPAFYTDFVPALDVAARLRKITGNEALKVYCGCLNWNGYNSDKVKVRDKPIYVDMEEGFLNIVARDAFPDLKPGKILESASKASPRELSGLTLHLRRSYKRDKPMDEDQPAARIAWNLKELGL</sequence>
<keyword evidence="3" id="KW-1185">Reference proteome</keyword>
<dbReference type="InterPro" id="IPR056632">
    <property type="entry name" value="DUF7730"/>
</dbReference>
<protein>
    <recommendedName>
        <fullName evidence="1">DUF7730 domain-containing protein</fullName>
    </recommendedName>
</protein>
<dbReference type="InterPro" id="IPR038883">
    <property type="entry name" value="AN11006-like"/>
</dbReference>
<feature type="domain" description="DUF7730" evidence="1">
    <location>
        <begin position="47"/>
        <end position="160"/>
    </location>
</feature>
<dbReference type="AlphaFoldDB" id="A0A9P4NCM9"/>
<reference evidence="3" key="1">
    <citation type="journal article" date="2020" name="Stud. Mycol.">
        <title>101 Dothideomycetes genomes: A test case for predicting lifestyles and emergence of pathogens.</title>
        <authorList>
            <person name="Haridas S."/>
            <person name="Albert R."/>
            <person name="Binder M."/>
            <person name="Bloem J."/>
            <person name="LaButti K."/>
            <person name="Salamov A."/>
            <person name="Andreopoulos B."/>
            <person name="Baker S."/>
            <person name="Barry K."/>
            <person name="Bills G."/>
            <person name="Bluhm B."/>
            <person name="Cannon C."/>
            <person name="Castanera R."/>
            <person name="Culley D."/>
            <person name="Daum C."/>
            <person name="Ezra D."/>
            <person name="Gonzalez J."/>
            <person name="Henrissat B."/>
            <person name="Kuo A."/>
            <person name="Liang C."/>
            <person name="Lipzen A."/>
            <person name="Lutzoni F."/>
            <person name="Magnuson J."/>
            <person name="Mondo S."/>
            <person name="Nolan M."/>
            <person name="Ohm R."/>
            <person name="Pangilinan J."/>
            <person name="Park H.-J."/>
            <person name="Ramirez L."/>
            <person name="Alfaro M."/>
            <person name="Sun H."/>
            <person name="Tritt A."/>
            <person name="Yoshinaga Y."/>
            <person name="Zwiers L.-H."/>
            <person name="Turgeon B."/>
            <person name="Goodwin S."/>
            <person name="Spatafora J."/>
            <person name="Crous P."/>
            <person name="Grigoriev I."/>
        </authorList>
    </citation>
    <scope>NUCLEOTIDE SEQUENCE [LARGE SCALE GENOMIC DNA]</scope>
    <source>
        <strain evidence="3">CBS 304.66</strain>
    </source>
</reference>
<dbReference type="PANTHER" id="PTHR42085">
    <property type="entry name" value="F-BOX DOMAIN-CONTAINING PROTEIN"/>
    <property type="match status" value="1"/>
</dbReference>
<organism evidence="2 3">
    <name type="scientific">Lojkania enalia</name>
    <dbReference type="NCBI Taxonomy" id="147567"/>
    <lineage>
        <taxon>Eukaryota</taxon>
        <taxon>Fungi</taxon>
        <taxon>Dikarya</taxon>
        <taxon>Ascomycota</taxon>
        <taxon>Pezizomycotina</taxon>
        <taxon>Dothideomycetes</taxon>
        <taxon>Pleosporomycetidae</taxon>
        <taxon>Pleosporales</taxon>
        <taxon>Pleosporales incertae sedis</taxon>
        <taxon>Lojkania</taxon>
    </lineage>
</organism>
<dbReference type="PANTHER" id="PTHR42085:SF1">
    <property type="entry name" value="F-BOX DOMAIN-CONTAINING PROTEIN"/>
    <property type="match status" value="1"/>
</dbReference>
<dbReference type="Pfam" id="PF24864">
    <property type="entry name" value="DUF7730"/>
    <property type="match status" value="1"/>
</dbReference>
<proteinExistence type="predicted"/>
<dbReference type="OrthoDB" id="3680661at2759"/>
<gene>
    <name evidence="2" type="ORF">CC78DRAFT_539236</name>
</gene>
<accession>A0A9P4NCM9</accession>
<dbReference type="Proteomes" id="UP000800093">
    <property type="component" value="Unassembled WGS sequence"/>
</dbReference>
<comment type="caution">
    <text evidence="2">The sequence shown here is derived from an EMBL/GenBank/DDBJ whole genome shotgun (WGS) entry which is preliminary data.</text>
</comment>
<dbReference type="EMBL" id="ML986579">
    <property type="protein sequence ID" value="KAF2270753.1"/>
    <property type="molecule type" value="Genomic_DNA"/>
</dbReference>
<evidence type="ECO:0000313" key="2">
    <source>
        <dbReference type="EMBL" id="KAF2270753.1"/>
    </source>
</evidence>
<evidence type="ECO:0000259" key="1">
    <source>
        <dbReference type="Pfam" id="PF24864"/>
    </source>
</evidence>